<dbReference type="AlphaFoldDB" id="A0A538SZN3"/>
<dbReference type="Pfam" id="PF07676">
    <property type="entry name" value="PD40"/>
    <property type="match status" value="2"/>
</dbReference>
<feature type="non-terminal residue" evidence="2">
    <location>
        <position position="1"/>
    </location>
</feature>
<dbReference type="PANTHER" id="PTHR36842">
    <property type="entry name" value="PROTEIN TOLB HOMOLOG"/>
    <property type="match status" value="1"/>
</dbReference>
<protein>
    <recommendedName>
        <fullName evidence="4">Serine/threonine protein kinase</fullName>
    </recommendedName>
</protein>
<comment type="similarity">
    <text evidence="1">Belongs to the TolB family.</text>
</comment>
<name>A0A538SZN3_UNCEI</name>
<dbReference type="InterPro" id="IPR011042">
    <property type="entry name" value="6-blade_b-propeller_TolB-like"/>
</dbReference>
<organism evidence="2 3">
    <name type="scientific">Eiseniibacteriota bacterium</name>
    <dbReference type="NCBI Taxonomy" id="2212470"/>
    <lineage>
        <taxon>Bacteria</taxon>
        <taxon>Candidatus Eiseniibacteriota</taxon>
    </lineage>
</organism>
<dbReference type="Proteomes" id="UP000316852">
    <property type="component" value="Unassembled WGS sequence"/>
</dbReference>
<dbReference type="SUPFAM" id="SSF82171">
    <property type="entry name" value="DPP6 N-terminal domain-like"/>
    <property type="match status" value="1"/>
</dbReference>
<dbReference type="EMBL" id="VBOW01000077">
    <property type="protein sequence ID" value="TMQ56833.1"/>
    <property type="molecule type" value="Genomic_DNA"/>
</dbReference>
<dbReference type="PANTHER" id="PTHR36842:SF1">
    <property type="entry name" value="PROTEIN TOLB"/>
    <property type="match status" value="1"/>
</dbReference>
<dbReference type="InterPro" id="IPR011659">
    <property type="entry name" value="WD40"/>
</dbReference>
<proteinExistence type="inferred from homology"/>
<evidence type="ECO:0000313" key="3">
    <source>
        <dbReference type="Proteomes" id="UP000316852"/>
    </source>
</evidence>
<reference evidence="2 3" key="1">
    <citation type="journal article" date="2019" name="Nat. Microbiol.">
        <title>Mediterranean grassland soil C-N compound turnover is dependent on rainfall and depth, and is mediated by genomically divergent microorganisms.</title>
        <authorList>
            <person name="Diamond S."/>
            <person name="Andeer P.F."/>
            <person name="Li Z."/>
            <person name="Crits-Christoph A."/>
            <person name="Burstein D."/>
            <person name="Anantharaman K."/>
            <person name="Lane K.R."/>
            <person name="Thomas B.C."/>
            <person name="Pan C."/>
            <person name="Northen T.R."/>
            <person name="Banfield J.F."/>
        </authorList>
    </citation>
    <scope>NUCLEOTIDE SEQUENCE [LARGE SCALE GENOMIC DNA]</scope>
    <source>
        <strain evidence="2">WS_6</strain>
    </source>
</reference>
<dbReference type="Gene3D" id="2.120.10.30">
    <property type="entry name" value="TolB, C-terminal domain"/>
    <property type="match status" value="2"/>
</dbReference>
<accession>A0A538SZN3</accession>
<gene>
    <name evidence="2" type="ORF">E6K76_12160</name>
</gene>
<sequence length="528" mass="56663">GTDGVVAFLASPDGRWLSFASALSGQSSHFQLFKMPIDGSSPPIPIGRVDPTWEPEAVWLRSGDFIFSTEDGTKYVRVSASGAASAPVKFDAPGYNGRLAPANPALPGDRGIFLFATWYERGVFCQGIGVMDLKSGKVKILVRDGGSPHYSPSGDLLFSRAGALLAVPFDLAGLQIKGEPVAIMDGLRSPGAANHARFALASNGTLAYQPGFDVGRNRRLVIVSRDGKVIEWSGERQAFEYLMRASPDGNRAAVCIDNPDEITELWISERGRPASYRLLGRPGADCIGPIWSPDGKRIAYSQYSQSGEDGIYVSSVDGTTPPRHIAPRTPPSAYFWLNSWSPDGSTILVTVAEGTKASLYSIAATPNEGSLSAPNPLFHDDANRGAAAISPDGRLIAYTSEEMGKPDIYVSRWDGKAPVGRSLLVSAGGGSAAMWGRDGKQVYYLSPQNKFMAVQVGAAPQLQASAPSEIWDLDALRIPSGSTRLFDVLPDGRLLMVQRGEGEDELTRFDIVLNFFDEVKQKMRAAGK</sequence>
<dbReference type="SUPFAM" id="SSF69304">
    <property type="entry name" value="Tricorn protease N-terminal domain"/>
    <property type="match status" value="1"/>
</dbReference>
<evidence type="ECO:0000313" key="2">
    <source>
        <dbReference type="EMBL" id="TMQ56833.1"/>
    </source>
</evidence>
<comment type="caution">
    <text evidence="2">The sequence shown here is derived from an EMBL/GenBank/DDBJ whole genome shotgun (WGS) entry which is preliminary data.</text>
</comment>
<evidence type="ECO:0008006" key="4">
    <source>
        <dbReference type="Google" id="ProtNLM"/>
    </source>
</evidence>
<evidence type="ECO:0000256" key="1">
    <source>
        <dbReference type="ARBA" id="ARBA00009820"/>
    </source>
</evidence>